<dbReference type="Proteomes" id="UP000499080">
    <property type="component" value="Unassembled WGS sequence"/>
</dbReference>
<accession>A0A4Y2N779</accession>
<proteinExistence type="predicted"/>
<protein>
    <submittedName>
        <fullName evidence="2">Uncharacterized protein</fullName>
    </submittedName>
</protein>
<dbReference type="EMBL" id="BGPR01008545">
    <property type="protein sequence ID" value="GBN34474.1"/>
    <property type="molecule type" value="Genomic_DNA"/>
</dbReference>
<organism evidence="2 3">
    <name type="scientific">Araneus ventricosus</name>
    <name type="common">Orbweaver spider</name>
    <name type="synonym">Epeira ventricosa</name>
    <dbReference type="NCBI Taxonomy" id="182803"/>
    <lineage>
        <taxon>Eukaryota</taxon>
        <taxon>Metazoa</taxon>
        <taxon>Ecdysozoa</taxon>
        <taxon>Arthropoda</taxon>
        <taxon>Chelicerata</taxon>
        <taxon>Arachnida</taxon>
        <taxon>Araneae</taxon>
        <taxon>Araneomorphae</taxon>
        <taxon>Entelegynae</taxon>
        <taxon>Araneoidea</taxon>
        <taxon>Araneidae</taxon>
        <taxon>Araneus</taxon>
    </lineage>
</organism>
<comment type="caution">
    <text evidence="2">The sequence shown here is derived from an EMBL/GenBank/DDBJ whole genome shotgun (WGS) entry which is preliminary data.</text>
</comment>
<gene>
    <name evidence="2" type="ORF">AVEN_94158_1</name>
</gene>
<feature type="compositionally biased region" description="Polar residues" evidence="1">
    <location>
        <begin position="16"/>
        <end position="25"/>
    </location>
</feature>
<feature type="region of interest" description="Disordered" evidence="1">
    <location>
        <begin position="1"/>
        <end position="25"/>
    </location>
</feature>
<name>A0A4Y2N779_ARAVE</name>
<evidence type="ECO:0000256" key="1">
    <source>
        <dbReference type="SAM" id="MobiDB-lite"/>
    </source>
</evidence>
<feature type="compositionally biased region" description="Basic and acidic residues" evidence="1">
    <location>
        <begin position="1"/>
        <end position="15"/>
    </location>
</feature>
<keyword evidence="3" id="KW-1185">Reference proteome</keyword>
<dbReference type="AlphaFoldDB" id="A0A4Y2N779"/>
<evidence type="ECO:0000313" key="3">
    <source>
        <dbReference type="Proteomes" id="UP000499080"/>
    </source>
</evidence>
<evidence type="ECO:0000313" key="2">
    <source>
        <dbReference type="EMBL" id="GBN34474.1"/>
    </source>
</evidence>
<reference evidence="2 3" key="1">
    <citation type="journal article" date="2019" name="Sci. Rep.">
        <title>Orb-weaving spider Araneus ventricosus genome elucidates the spidroin gene catalogue.</title>
        <authorList>
            <person name="Kono N."/>
            <person name="Nakamura H."/>
            <person name="Ohtoshi R."/>
            <person name="Moran D.A.P."/>
            <person name="Shinohara A."/>
            <person name="Yoshida Y."/>
            <person name="Fujiwara M."/>
            <person name="Mori M."/>
            <person name="Tomita M."/>
            <person name="Arakawa K."/>
        </authorList>
    </citation>
    <scope>NUCLEOTIDE SEQUENCE [LARGE SCALE GENOMIC DNA]</scope>
</reference>
<sequence length="183" mass="20410">MREHERAKTKQEIDKTNLSQTPSQGQSDVILPLATRDCYQYACAWRSVLKRMLNNNRRSIRDGFSSFGSLLDNEDNTCVVTPSLNYPATLEKGYLTLKVRFKVHKVFMQGGSLVESGFKSETLCPKKEALPPSHPTLTTSPPCPYHQAFVALPPAHRALTTRPPLPYHQATVALPPGHRALNA</sequence>